<reference evidence="2 3" key="1">
    <citation type="journal article" date="2019" name="Int. J. Syst. Evol. Microbiol.">
        <title>The Global Catalogue of Microorganisms (GCM) 10K type strain sequencing project: providing services to taxonomists for standard genome sequencing and annotation.</title>
        <authorList>
            <consortium name="The Broad Institute Genomics Platform"/>
            <consortium name="The Broad Institute Genome Sequencing Center for Infectious Disease"/>
            <person name="Wu L."/>
            <person name="Ma J."/>
        </authorList>
    </citation>
    <scope>NUCLEOTIDE SEQUENCE [LARGE SCALE GENOMIC DNA]</scope>
    <source>
        <strain evidence="2 3">JCM 16022</strain>
    </source>
</reference>
<evidence type="ECO:0000313" key="2">
    <source>
        <dbReference type="EMBL" id="GAA2156639.1"/>
    </source>
</evidence>
<dbReference type="Proteomes" id="UP001501771">
    <property type="component" value="Unassembled WGS sequence"/>
</dbReference>
<keyword evidence="3" id="KW-1185">Reference proteome</keyword>
<dbReference type="EMBL" id="BAAAQR010000021">
    <property type="protein sequence ID" value="GAA2156639.1"/>
    <property type="molecule type" value="Genomic_DNA"/>
</dbReference>
<proteinExistence type="predicted"/>
<sequence length="149" mass="16560">MTPPVDDYCELCDLPLSQCVHGQPPPPPPEKKAPAKKAAPRVSRAKAAGTSVTSAPPRRTPQREFRPHILATLQDNGGRAEVEDVMAELARRMEPVLRPADHETVNQGELRWRYAARLERKAMLDDGLIMPPRQPGVWELTELGRATTE</sequence>
<protein>
    <recommendedName>
        <fullName evidence="4">Restriction system protein Mrr-like N-terminal domain-containing protein</fullName>
    </recommendedName>
</protein>
<feature type="region of interest" description="Disordered" evidence="1">
    <location>
        <begin position="17"/>
        <end position="65"/>
    </location>
</feature>
<evidence type="ECO:0000256" key="1">
    <source>
        <dbReference type="SAM" id="MobiDB-lite"/>
    </source>
</evidence>
<gene>
    <name evidence="2" type="ORF">GCM10009844_45070</name>
</gene>
<evidence type="ECO:0000313" key="3">
    <source>
        <dbReference type="Proteomes" id="UP001501771"/>
    </source>
</evidence>
<accession>A0ABN3A9R6</accession>
<dbReference type="RefSeq" id="WP_344158198.1">
    <property type="nucleotide sequence ID" value="NZ_BAAAQR010000021.1"/>
</dbReference>
<evidence type="ECO:0008006" key="4">
    <source>
        <dbReference type="Google" id="ProtNLM"/>
    </source>
</evidence>
<name>A0ABN3A9R6_9ACTN</name>
<organism evidence="2 3">
    <name type="scientific">Nocardioides koreensis</name>
    <dbReference type="NCBI Taxonomy" id="433651"/>
    <lineage>
        <taxon>Bacteria</taxon>
        <taxon>Bacillati</taxon>
        <taxon>Actinomycetota</taxon>
        <taxon>Actinomycetes</taxon>
        <taxon>Propionibacteriales</taxon>
        <taxon>Nocardioidaceae</taxon>
        <taxon>Nocardioides</taxon>
    </lineage>
</organism>
<comment type="caution">
    <text evidence="2">The sequence shown here is derived from an EMBL/GenBank/DDBJ whole genome shotgun (WGS) entry which is preliminary data.</text>
</comment>